<dbReference type="EMBL" id="CP087164">
    <property type="protein sequence ID" value="UGS35185.1"/>
    <property type="molecule type" value="Genomic_DNA"/>
</dbReference>
<dbReference type="Pfam" id="PF00486">
    <property type="entry name" value="Trans_reg_C"/>
    <property type="match status" value="1"/>
</dbReference>
<evidence type="ECO:0000256" key="1">
    <source>
        <dbReference type="ARBA" id="ARBA00023125"/>
    </source>
</evidence>
<dbReference type="AlphaFoldDB" id="A0A9E6XVX5"/>
<dbReference type="RefSeq" id="WP_259314841.1">
    <property type="nucleotide sequence ID" value="NZ_CP087164.1"/>
</dbReference>
<gene>
    <name evidence="4" type="primary">creB</name>
    <name evidence="4" type="ORF">DSM104329_01570</name>
</gene>
<dbReference type="InterPro" id="IPR016032">
    <property type="entry name" value="Sig_transdc_resp-reg_C-effctor"/>
</dbReference>
<evidence type="ECO:0000256" key="2">
    <source>
        <dbReference type="PROSITE-ProRule" id="PRU01091"/>
    </source>
</evidence>
<proteinExistence type="predicted"/>
<accession>A0A9E6XVX5</accession>
<dbReference type="InterPro" id="IPR036388">
    <property type="entry name" value="WH-like_DNA-bd_sf"/>
</dbReference>
<dbReference type="CDD" id="cd00383">
    <property type="entry name" value="trans_reg_C"/>
    <property type="match status" value="1"/>
</dbReference>
<keyword evidence="5" id="KW-1185">Reference proteome</keyword>
<reference evidence="4" key="1">
    <citation type="journal article" date="2022" name="Int. J. Syst. Evol. Microbiol.">
        <title>Pseudomonas aegrilactucae sp. nov. and Pseudomonas morbosilactucae sp. nov., pathogens causing bacterial rot of lettuce in Japan.</title>
        <authorList>
            <person name="Sawada H."/>
            <person name="Fujikawa T."/>
            <person name="Satou M."/>
        </authorList>
    </citation>
    <scope>NUCLEOTIDE SEQUENCE</scope>
    <source>
        <strain evidence="4">0166_1</strain>
    </source>
</reference>
<evidence type="ECO:0000313" key="4">
    <source>
        <dbReference type="EMBL" id="UGS35185.1"/>
    </source>
</evidence>
<dbReference type="SMART" id="SM00862">
    <property type="entry name" value="Trans_reg_C"/>
    <property type="match status" value="1"/>
</dbReference>
<dbReference type="GO" id="GO:0003677">
    <property type="term" value="F:DNA binding"/>
    <property type="evidence" value="ECO:0007669"/>
    <property type="project" value="UniProtKB-UniRule"/>
</dbReference>
<dbReference type="Gene3D" id="1.10.10.10">
    <property type="entry name" value="Winged helix-like DNA-binding domain superfamily/Winged helix DNA-binding domain"/>
    <property type="match status" value="1"/>
</dbReference>
<dbReference type="PROSITE" id="PS51755">
    <property type="entry name" value="OMPR_PHOB"/>
    <property type="match status" value="1"/>
</dbReference>
<dbReference type="InterPro" id="IPR001867">
    <property type="entry name" value="OmpR/PhoB-type_DNA-bd"/>
</dbReference>
<dbReference type="Proteomes" id="UP001162834">
    <property type="component" value="Chromosome"/>
</dbReference>
<keyword evidence="1 2" id="KW-0238">DNA-binding</keyword>
<sequence length="105" mass="11816">MEATSDVIRSGEIEIRTSDGLVLAGGRVVSMSVREFRLLCALVAREGRIVAREDLYRAAWEAPLRDGDRSVDVYVHKLRVKLENALPGQAFIHTHFGFGYRFAPR</sequence>
<evidence type="ECO:0000259" key="3">
    <source>
        <dbReference type="PROSITE" id="PS51755"/>
    </source>
</evidence>
<dbReference type="GO" id="GO:0000160">
    <property type="term" value="P:phosphorelay signal transduction system"/>
    <property type="evidence" value="ECO:0007669"/>
    <property type="project" value="InterPro"/>
</dbReference>
<dbReference type="KEGG" id="sbae:DSM104329_01570"/>
<dbReference type="GO" id="GO:0006355">
    <property type="term" value="P:regulation of DNA-templated transcription"/>
    <property type="evidence" value="ECO:0007669"/>
    <property type="project" value="InterPro"/>
</dbReference>
<feature type="domain" description="OmpR/PhoB-type" evidence="3">
    <location>
        <begin position="5"/>
        <end position="104"/>
    </location>
</feature>
<name>A0A9E6XVX5_9ACTN</name>
<protein>
    <submittedName>
        <fullName evidence="4">Transcriptional regulatory protein CreB</fullName>
    </submittedName>
</protein>
<feature type="DNA-binding region" description="OmpR/PhoB-type" evidence="2">
    <location>
        <begin position="5"/>
        <end position="104"/>
    </location>
</feature>
<evidence type="ECO:0000313" key="5">
    <source>
        <dbReference type="Proteomes" id="UP001162834"/>
    </source>
</evidence>
<organism evidence="4 5">
    <name type="scientific">Capillimicrobium parvum</name>
    <dbReference type="NCBI Taxonomy" id="2884022"/>
    <lineage>
        <taxon>Bacteria</taxon>
        <taxon>Bacillati</taxon>
        <taxon>Actinomycetota</taxon>
        <taxon>Thermoleophilia</taxon>
        <taxon>Solirubrobacterales</taxon>
        <taxon>Capillimicrobiaceae</taxon>
        <taxon>Capillimicrobium</taxon>
    </lineage>
</organism>
<dbReference type="SUPFAM" id="SSF46894">
    <property type="entry name" value="C-terminal effector domain of the bipartite response regulators"/>
    <property type="match status" value="1"/>
</dbReference>